<keyword evidence="1" id="KW-0472">Membrane</keyword>
<name>A0ABX3SYJ9_9MYCO</name>
<protein>
    <submittedName>
        <fullName evidence="2">Uncharacterized protein</fullName>
    </submittedName>
</protein>
<dbReference type="RefSeq" id="WP_139798079.1">
    <property type="nucleotide sequence ID" value="NZ_MVIC01000092.1"/>
</dbReference>
<keyword evidence="1" id="KW-1133">Transmembrane helix</keyword>
<organism evidence="2 3">
    <name type="scientific">Mycobacterium noviomagense</name>
    <dbReference type="NCBI Taxonomy" id="459858"/>
    <lineage>
        <taxon>Bacteria</taxon>
        <taxon>Bacillati</taxon>
        <taxon>Actinomycetota</taxon>
        <taxon>Actinomycetes</taxon>
        <taxon>Mycobacteriales</taxon>
        <taxon>Mycobacteriaceae</taxon>
        <taxon>Mycobacterium</taxon>
    </lineage>
</organism>
<keyword evidence="3" id="KW-1185">Reference proteome</keyword>
<sequence length="108" mass="11071">MVAHAEWFIPTWYPSEQFTPYESGVCTKSGGGTDAVGVFGELVGVEYESDGYADGSDEVVGALVGVLVLWVARVIAITATMTIMAAATPTPAQILAGEAGWRCGGGGA</sequence>
<evidence type="ECO:0000313" key="2">
    <source>
        <dbReference type="EMBL" id="ORB10754.1"/>
    </source>
</evidence>
<feature type="transmembrane region" description="Helical" evidence="1">
    <location>
        <begin position="59"/>
        <end position="76"/>
    </location>
</feature>
<feature type="non-terminal residue" evidence="2">
    <location>
        <position position="108"/>
    </location>
</feature>
<evidence type="ECO:0000313" key="3">
    <source>
        <dbReference type="Proteomes" id="UP000192374"/>
    </source>
</evidence>
<evidence type="ECO:0000256" key="1">
    <source>
        <dbReference type="SAM" id="Phobius"/>
    </source>
</evidence>
<reference evidence="2 3" key="1">
    <citation type="submission" date="2017-02" db="EMBL/GenBank/DDBJ databases">
        <title>The new phylogeny of genus Mycobacterium.</title>
        <authorList>
            <person name="Tortoli E."/>
            <person name="Trovato A."/>
            <person name="Cirillo D.M."/>
        </authorList>
    </citation>
    <scope>NUCLEOTIDE SEQUENCE [LARGE SCALE GENOMIC DNA]</scope>
    <source>
        <strain evidence="2 3">DSM 45145</strain>
    </source>
</reference>
<dbReference type="Proteomes" id="UP000192374">
    <property type="component" value="Unassembled WGS sequence"/>
</dbReference>
<accession>A0ABX3SYJ9</accession>
<comment type="caution">
    <text evidence="2">The sequence shown here is derived from an EMBL/GenBank/DDBJ whole genome shotgun (WGS) entry which is preliminary data.</text>
</comment>
<dbReference type="EMBL" id="MVIC01000092">
    <property type="protein sequence ID" value="ORB10754.1"/>
    <property type="molecule type" value="Genomic_DNA"/>
</dbReference>
<proteinExistence type="predicted"/>
<keyword evidence="1" id="KW-0812">Transmembrane</keyword>
<gene>
    <name evidence="2" type="ORF">BST37_22550</name>
</gene>